<protein>
    <submittedName>
        <fullName evidence="1">Uncharacterized protein</fullName>
    </submittedName>
</protein>
<reference evidence="1" key="1">
    <citation type="submission" date="2014-11" db="EMBL/GenBank/DDBJ databases">
        <authorList>
            <person name="Amaro Gonzalez C."/>
        </authorList>
    </citation>
    <scope>NUCLEOTIDE SEQUENCE</scope>
</reference>
<dbReference type="EMBL" id="GBXM01024082">
    <property type="protein sequence ID" value="JAH84495.1"/>
    <property type="molecule type" value="Transcribed_RNA"/>
</dbReference>
<proteinExistence type="predicted"/>
<sequence>MHWHLDFQENSLPKSAYSRNFHSRSLFFIGLFGNRHTVHIFA</sequence>
<evidence type="ECO:0000313" key="1">
    <source>
        <dbReference type="EMBL" id="JAH84495.1"/>
    </source>
</evidence>
<organism evidence="1">
    <name type="scientific">Anguilla anguilla</name>
    <name type="common">European freshwater eel</name>
    <name type="synonym">Muraena anguilla</name>
    <dbReference type="NCBI Taxonomy" id="7936"/>
    <lineage>
        <taxon>Eukaryota</taxon>
        <taxon>Metazoa</taxon>
        <taxon>Chordata</taxon>
        <taxon>Craniata</taxon>
        <taxon>Vertebrata</taxon>
        <taxon>Euteleostomi</taxon>
        <taxon>Actinopterygii</taxon>
        <taxon>Neopterygii</taxon>
        <taxon>Teleostei</taxon>
        <taxon>Anguilliformes</taxon>
        <taxon>Anguillidae</taxon>
        <taxon>Anguilla</taxon>
    </lineage>
</organism>
<name>A0A0E9W4H7_ANGAN</name>
<dbReference type="AlphaFoldDB" id="A0A0E9W4H7"/>
<accession>A0A0E9W4H7</accession>
<reference evidence="1" key="2">
    <citation type="journal article" date="2015" name="Fish Shellfish Immunol.">
        <title>Early steps in the European eel (Anguilla anguilla)-Vibrio vulnificus interaction in the gills: Role of the RtxA13 toxin.</title>
        <authorList>
            <person name="Callol A."/>
            <person name="Pajuelo D."/>
            <person name="Ebbesson L."/>
            <person name="Teles M."/>
            <person name="MacKenzie S."/>
            <person name="Amaro C."/>
        </authorList>
    </citation>
    <scope>NUCLEOTIDE SEQUENCE</scope>
</reference>